<dbReference type="SUPFAM" id="SSF56112">
    <property type="entry name" value="Protein kinase-like (PK-like)"/>
    <property type="match status" value="1"/>
</dbReference>
<name>A0ABT0K285_9ACTN</name>
<feature type="domain" description="Aminoglycoside phosphotransferase" evidence="1">
    <location>
        <begin position="22"/>
        <end position="244"/>
    </location>
</feature>
<keyword evidence="3" id="KW-1185">Reference proteome</keyword>
<dbReference type="InterPro" id="IPR011009">
    <property type="entry name" value="Kinase-like_dom_sf"/>
</dbReference>
<evidence type="ECO:0000259" key="1">
    <source>
        <dbReference type="Pfam" id="PF01636"/>
    </source>
</evidence>
<proteinExistence type="predicted"/>
<evidence type="ECO:0000313" key="2">
    <source>
        <dbReference type="EMBL" id="MCK9877888.1"/>
    </source>
</evidence>
<dbReference type="PANTHER" id="PTHR21310">
    <property type="entry name" value="AMINOGLYCOSIDE PHOSPHOTRANSFERASE-RELATED-RELATED"/>
    <property type="match status" value="1"/>
</dbReference>
<dbReference type="InterPro" id="IPR002575">
    <property type="entry name" value="Aminoglycoside_PTrfase"/>
</dbReference>
<dbReference type="EMBL" id="JALKFT010000023">
    <property type="protein sequence ID" value="MCK9877888.1"/>
    <property type="molecule type" value="Genomic_DNA"/>
</dbReference>
<protein>
    <submittedName>
        <fullName evidence="2">Phosphotransferase family protein</fullName>
    </submittedName>
</protein>
<gene>
    <name evidence="2" type="ORF">MXD59_19255</name>
</gene>
<dbReference type="Gene3D" id="3.90.1200.10">
    <property type="match status" value="1"/>
</dbReference>
<dbReference type="CDD" id="cd05154">
    <property type="entry name" value="ACAD10_11_N-like"/>
    <property type="match status" value="1"/>
</dbReference>
<dbReference type="PANTHER" id="PTHR21310:SF40">
    <property type="entry name" value="AMINOGLYCOSIDE PHOSPHOTRANSFERASE DOMAIN-CONTAINING PROTEIN-RELATED"/>
    <property type="match status" value="1"/>
</dbReference>
<dbReference type="Proteomes" id="UP001201873">
    <property type="component" value="Unassembled WGS sequence"/>
</dbReference>
<comment type="caution">
    <text evidence="2">The sequence shown here is derived from an EMBL/GenBank/DDBJ whole genome shotgun (WGS) entry which is preliminary data.</text>
</comment>
<accession>A0ABT0K285</accession>
<dbReference type="InterPro" id="IPR041726">
    <property type="entry name" value="ACAD10_11_N"/>
</dbReference>
<reference evidence="2 3" key="1">
    <citation type="submission" date="2022-04" db="EMBL/GenBank/DDBJ databases">
        <title>Genome diversity in the genus Frankia.</title>
        <authorList>
            <person name="Carlos-Shanley C."/>
            <person name="Hahn D."/>
        </authorList>
    </citation>
    <scope>NUCLEOTIDE SEQUENCE [LARGE SCALE GENOMIC DNA]</scope>
    <source>
        <strain evidence="2 3">Ag45/Mut15</strain>
    </source>
</reference>
<evidence type="ECO:0000313" key="3">
    <source>
        <dbReference type="Proteomes" id="UP001201873"/>
    </source>
</evidence>
<dbReference type="Gene3D" id="3.30.200.20">
    <property type="entry name" value="Phosphorylase Kinase, domain 1"/>
    <property type="match status" value="1"/>
</dbReference>
<organism evidence="2 3">
    <name type="scientific">Frankia umida</name>
    <dbReference type="NCBI Taxonomy" id="573489"/>
    <lineage>
        <taxon>Bacteria</taxon>
        <taxon>Bacillati</taxon>
        <taxon>Actinomycetota</taxon>
        <taxon>Actinomycetes</taxon>
        <taxon>Frankiales</taxon>
        <taxon>Frankiaceae</taxon>
        <taxon>Frankia</taxon>
    </lineage>
</organism>
<sequence>MAIDIDLDTLETRLTAIELGGLRRLSGGASSLSYTGTATVDGASRPVVVKVAPPGLKPVRNRDVLRQALLLRRLAPTDVPVPTVLWEDRGDPPAVPPLFVMSFVPGTSVEPLFDTDDPADATEADDPAVLTDRVQDAVRALATLHRLDPAELGLADEPRISLVDEVRRWTRALGTVDENLAPGWARIARTLLGSVPAAMGAAIVHGDFRLGNLLATGPTVTAVIDWEIWSVGDPRVDLGWFLINADPATYQRPSRYVGLLPTPADLAEAYAGHLDREVPALPWFQALACFKATATWSLIVKHARQGPTPNPLAEQIADVLPGLLARAAALLDQPL</sequence>
<dbReference type="Pfam" id="PF01636">
    <property type="entry name" value="APH"/>
    <property type="match status" value="1"/>
</dbReference>
<dbReference type="InterPro" id="IPR051678">
    <property type="entry name" value="AGP_Transferase"/>
</dbReference>